<feature type="transmembrane region" description="Helical" evidence="9">
    <location>
        <begin position="227"/>
        <end position="247"/>
    </location>
</feature>
<evidence type="ECO:0000256" key="5">
    <source>
        <dbReference type="ARBA" id="ARBA00022824"/>
    </source>
</evidence>
<gene>
    <name evidence="10" type="ORF">CC1G_07539</name>
</gene>
<dbReference type="GO" id="GO:0005789">
    <property type="term" value="C:endoplasmic reticulum membrane"/>
    <property type="evidence" value="ECO:0007669"/>
    <property type="project" value="UniProtKB-SubCell"/>
</dbReference>
<keyword evidence="6 9" id="KW-1133">Transmembrane helix</keyword>
<comment type="pathway">
    <text evidence="2">Glycolipid biosynthesis; glycosylphosphatidylinositol-anchor biosynthesis.</text>
</comment>
<dbReference type="RefSeq" id="XP_001838049.1">
    <property type="nucleotide sequence ID" value="XM_001837997.1"/>
</dbReference>
<evidence type="ECO:0000256" key="2">
    <source>
        <dbReference type="ARBA" id="ARBA00004687"/>
    </source>
</evidence>
<dbReference type="Proteomes" id="UP000001861">
    <property type="component" value="Unassembled WGS sequence"/>
</dbReference>
<dbReference type="KEGG" id="cci:CC1G_07539"/>
<evidence type="ECO:0000256" key="3">
    <source>
        <dbReference type="ARBA" id="ARBA00022502"/>
    </source>
</evidence>
<name>A8P189_COPC7</name>
<dbReference type="VEuPathDB" id="FungiDB:CC1G_07539"/>
<keyword evidence="3" id="KW-0337">GPI-anchor biosynthesis</keyword>
<dbReference type="OMA" id="WWGGWIR"/>
<evidence type="ECO:0000256" key="1">
    <source>
        <dbReference type="ARBA" id="ARBA00004477"/>
    </source>
</evidence>
<keyword evidence="4 9" id="KW-0812">Transmembrane</keyword>
<comment type="caution">
    <text evidence="10">The sequence shown here is derived from an EMBL/GenBank/DDBJ whole genome shotgun (WGS) entry which is preliminary data.</text>
</comment>
<dbReference type="eggNOG" id="KOG3144">
    <property type="taxonomic scope" value="Eukaryota"/>
</dbReference>
<feature type="transmembrane region" description="Helical" evidence="9">
    <location>
        <begin position="173"/>
        <end position="197"/>
    </location>
</feature>
<accession>A8P189</accession>
<evidence type="ECO:0000256" key="9">
    <source>
        <dbReference type="SAM" id="Phobius"/>
    </source>
</evidence>
<keyword evidence="5" id="KW-0256">Endoplasmic reticulum</keyword>
<evidence type="ECO:0000313" key="10">
    <source>
        <dbReference type="EMBL" id="EAU83804.1"/>
    </source>
</evidence>
<reference evidence="10 11" key="1">
    <citation type="journal article" date="2010" name="Proc. Natl. Acad. Sci. U.S.A.">
        <title>Insights into evolution of multicellular fungi from the assembled chromosomes of the mushroom Coprinopsis cinerea (Coprinus cinereus).</title>
        <authorList>
            <person name="Stajich J.E."/>
            <person name="Wilke S.K."/>
            <person name="Ahren D."/>
            <person name="Au C.H."/>
            <person name="Birren B.W."/>
            <person name="Borodovsky M."/>
            <person name="Burns C."/>
            <person name="Canback B."/>
            <person name="Casselton L.A."/>
            <person name="Cheng C.K."/>
            <person name="Deng J."/>
            <person name="Dietrich F.S."/>
            <person name="Fargo D.C."/>
            <person name="Farman M.L."/>
            <person name="Gathman A.C."/>
            <person name="Goldberg J."/>
            <person name="Guigo R."/>
            <person name="Hoegger P.J."/>
            <person name="Hooker J.B."/>
            <person name="Huggins A."/>
            <person name="James T.Y."/>
            <person name="Kamada T."/>
            <person name="Kilaru S."/>
            <person name="Kodira C."/>
            <person name="Kues U."/>
            <person name="Kupfer D."/>
            <person name="Kwan H.S."/>
            <person name="Lomsadze A."/>
            <person name="Li W."/>
            <person name="Lilly W.W."/>
            <person name="Ma L.J."/>
            <person name="Mackey A.J."/>
            <person name="Manning G."/>
            <person name="Martin F."/>
            <person name="Muraguchi H."/>
            <person name="Natvig D.O."/>
            <person name="Palmerini H."/>
            <person name="Ramesh M.A."/>
            <person name="Rehmeyer C.J."/>
            <person name="Roe B.A."/>
            <person name="Shenoy N."/>
            <person name="Stanke M."/>
            <person name="Ter-Hovhannisyan V."/>
            <person name="Tunlid A."/>
            <person name="Velagapudi R."/>
            <person name="Vision T.J."/>
            <person name="Zeng Q."/>
            <person name="Zolan M.E."/>
            <person name="Pukkila P.J."/>
        </authorList>
    </citation>
    <scope>NUCLEOTIDE SEQUENCE [LARGE SCALE GENOMIC DNA]</scope>
    <source>
        <strain evidence="11">Okayama-7 / 130 / ATCC MYA-4618 / FGSC 9003</strain>
    </source>
</reference>
<dbReference type="Pfam" id="PF06699">
    <property type="entry name" value="PIG-F"/>
    <property type="match status" value="1"/>
</dbReference>
<keyword evidence="11" id="KW-1185">Reference proteome</keyword>
<proteinExistence type="predicted"/>
<dbReference type="InterPro" id="IPR009580">
    <property type="entry name" value="GPI_biosynthesis_protein_Pig-F"/>
</dbReference>
<dbReference type="STRING" id="240176.A8P189"/>
<dbReference type="UniPathway" id="UPA00196"/>
<evidence type="ECO:0000256" key="8">
    <source>
        <dbReference type="SAM" id="MobiDB-lite"/>
    </source>
</evidence>
<feature type="transmembrane region" description="Helical" evidence="9">
    <location>
        <begin position="144"/>
        <end position="167"/>
    </location>
</feature>
<sequence length="288" mass="31233">MPKAKQRSQPQGTGSQITSGSKSKQDKNPSTNANAEIDKIRKSEYKAYATRATLQLSVLGFSAVFLPTSAVLQEWIQYLEGKSEPVLHEPLEALAARPVWTMATLGFATCLIQSWWSKALKAGWLKGQEDGSSGSKDNGSLPRVYGSLIVASLGIHGLLVLFGAPLFSHVLETYLLAFLIANLAVLPPVTVFGPPALGNDGHSQYQRHIWRRLYAGLSWKNPIERAILYPTIGTLIGSWLGVIPLALDWERPWQAWPLTPAYGAIIGYILASIVAATATGIDLTVPSD</sequence>
<feature type="transmembrane region" description="Helical" evidence="9">
    <location>
        <begin position="259"/>
        <end position="285"/>
    </location>
</feature>
<dbReference type="InParanoid" id="A8P189"/>
<protein>
    <recommendedName>
        <fullName evidence="12">Glycosylphosphatidylinositol anchor biosynthesis protein 11</fullName>
    </recommendedName>
</protein>
<feature type="compositionally biased region" description="Polar residues" evidence="8">
    <location>
        <begin position="7"/>
        <end position="34"/>
    </location>
</feature>
<dbReference type="AlphaFoldDB" id="A8P189"/>
<feature type="transmembrane region" description="Helical" evidence="9">
    <location>
        <begin position="56"/>
        <end position="78"/>
    </location>
</feature>
<evidence type="ECO:0000313" key="11">
    <source>
        <dbReference type="Proteomes" id="UP000001861"/>
    </source>
</evidence>
<dbReference type="EMBL" id="AACS02000006">
    <property type="protein sequence ID" value="EAU83804.1"/>
    <property type="molecule type" value="Genomic_DNA"/>
</dbReference>
<dbReference type="GeneID" id="6014618"/>
<keyword evidence="7 9" id="KW-0472">Membrane</keyword>
<dbReference type="OrthoDB" id="17366at2759"/>
<evidence type="ECO:0000256" key="6">
    <source>
        <dbReference type="ARBA" id="ARBA00022989"/>
    </source>
</evidence>
<feature type="region of interest" description="Disordered" evidence="8">
    <location>
        <begin position="1"/>
        <end position="36"/>
    </location>
</feature>
<comment type="subcellular location">
    <subcellularLocation>
        <location evidence="1">Endoplasmic reticulum membrane</location>
        <topology evidence="1">Multi-pass membrane protein</topology>
    </subcellularLocation>
</comment>
<organism evidence="10 11">
    <name type="scientific">Coprinopsis cinerea (strain Okayama-7 / 130 / ATCC MYA-4618 / FGSC 9003)</name>
    <name type="common">Inky cap fungus</name>
    <name type="synonym">Hormographiella aspergillata</name>
    <dbReference type="NCBI Taxonomy" id="240176"/>
    <lineage>
        <taxon>Eukaryota</taxon>
        <taxon>Fungi</taxon>
        <taxon>Dikarya</taxon>
        <taxon>Basidiomycota</taxon>
        <taxon>Agaricomycotina</taxon>
        <taxon>Agaricomycetes</taxon>
        <taxon>Agaricomycetidae</taxon>
        <taxon>Agaricales</taxon>
        <taxon>Agaricineae</taxon>
        <taxon>Psathyrellaceae</taxon>
        <taxon>Coprinopsis</taxon>
    </lineage>
</organism>
<evidence type="ECO:0000256" key="4">
    <source>
        <dbReference type="ARBA" id="ARBA00022692"/>
    </source>
</evidence>
<dbReference type="GO" id="GO:0006506">
    <property type="term" value="P:GPI anchor biosynthetic process"/>
    <property type="evidence" value="ECO:0007669"/>
    <property type="project" value="UniProtKB-UniPathway"/>
</dbReference>
<evidence type="ECO:0008006" key="12">
    <source>
        <dbReference type="Google" id="ProtNLM"/>
    </source>
</evidence>
<evidence type="ECO:0000256" key="7">
    <source>
        <dbReference type="ARBA" id="ARBA00023136"/>
    </source>
</evidence>